<accession>E8WX83</accession>
<keyword evidence="2" id="KW-1185">Reference proteome</keyword>
<dbReference type="STRING" id="1198114.AciX9_2701"/>
<dbReference type="eggNOG" id="COG1629">
    <property type="taxonomic scope" value="Bacteria"/>
</dbReference>
<gene>
    <name evidence="1" type="ordered locus">AciX9_2701</name>
</gene>
<dbReference type="OrthoDB" id="115803at2"/>
<dbReference type="Pfam" id="PF13620">
    <property type="entry name" value="CarboxypepD_reg"/>
    <property type="match status" value="1"/>
</dbReference>
<dbReference type="EMBL" id="CP002480">
    <property type="protein sequence ID" value="ADW69725.1"/>
    <property type="molecule type" value="Genomic_DNA"/>
</dbReference>
<sequence>MSRFIGLDELAARASVLSRGAVASLFLAATLCLGIAPSHAQTVQLSRTELPDSPGHLRDLELQATAAQQTPNAPQTGTASIRGVVLDVNQGIVPDAKLTLTEHGVSGDRTAISGPDGIFTFADLPAGRYNFIVTSAGLETFVSSEITLKEGQHYEEPKIALPIATASSDVTVRVTERELAEEQIKAEMQQRVLGIFPNFYSSFIWDAAPLEPKQKFEMALRARSDPFVFLVTGIVAGVQQARDKPSAWGQDLPGYAQRYGAAFTTGTVSRFFGSAIYPVVFHQDPRYFYKGSGSVSSRAWYAMTRSVVARGDNGKWQPNYSHILGGMTAGAISNLYHPASSRGAALTFENAGLGIGFTAAGNLVREFVLRGVTHKVPTYEQGDKSSGKSAIK</sequence>
<reference evidence="2" key="1">
    <citation type="submission" date="2011-01" db="EMBL/GenBank/DDBJ databases">
        <title>Complete sequence of chromosome of Acidobacterium sp. MP5ACTX9.</title>
        <authorList>
            <consortium name="US DOE Joint Genome Institute"/>
            <person name="Lucas S."/>
            <person name="Copeland A."/>
            <person name="Lapidus A."/>
            <person name="Cheng J.-F."/>
            <person name="Goodwin L."/>
            <person name="Pitluck S."/>
            <person name="Teshima H."/>
            <person name="Detter J.C."/>
            <person name="Han C."/>
            <person name="Tapia R."/>
            <person name="Land M."/>
            <person name="Hauser L."/>
            <person name="Kyrpides N."/>
            <person name="Ivanova N."/>
            <person name="Ovchinnikova G."/>
            <person name="Pagani I."/>
            <person name="Rawat S.R."/>
            <person name="Mannisto M."/>
            <person name="Haggblom M.M."/>
            <person name="Woyke T."/>
        </authorList>
    </citation>
    <scope>NUCLEOTIDE SEQUENCE [LARGE SCALE GENOMIC DNA]</scope>
    <source>
        <strain evidence="2">MP5ACTX9</strain>
    </source>
</reference>
<dbReference type="HOGENOM" id="CLU_053531_0_0_0"/>
<protein>
    <recommendedName>
        <fullName evidence="3">Carboxypeptidase regulatory-like domain-containing protein</fullName>
    </recommendedName>
</protein>
<evidence type="ECO:0000313" key="2">
    <source>
        <dbReference type="Proteomes" id="UP000000343"/>
    </source>
</evidence>
<organism evidence="2">
    <name type="scientific">Granulicella tundricola (strain ATCC BAA-1859 / DSM 23138 / MP5ACTX9)</name>
    <dbReference type="NCBI Taxonomy" id="1198114"/>
    <lineage>
        <taxon>Bacteria</taxon>
        <taxon>Pseudomonadati</taxon>
        <taxon>Acidobacteriota</taxon>
        <taxon>Terriglobia</taxon>
        <taxon>Terriglobales</taxon>
        <taxon>Acidobacteriaceae</taxon>
        <taxon>Granulicella</taxon>
    </lineage>
</organism>
<dbReference type="KEGG" id="acm:AciX9_2701"/>
<dbReference type="PaxDb" id="1198114-AciX9_2701"/>
<name>E8WX83_GRATM</name>
<dbReference type="GO" id="GO:0030246">
    <property type="term" value="F:carbohydrate binding"/>
    <property type="evidence" value="ECO:0007669"/>
    <property type="project" value="InterPro"/>
</dbReference>
<dbReference type="InterPro" id="IPR013784">
    <property type="entry name" value="Carb-bd-like_fold"/>
</dbReference>
<proteinExistence type="predicted"/>
<dbReference type="Proteomes" id="UP000000343">
    <property type="component" value="Chromosome"/>
</dbReference>
<dbReference type="SUPFAM" id="SSF49452">
    <property type="entry name" value="Starch-binding domain-like"/>
    <property type="match status" value="1"/>
</dbReference>
<evidence type="ECO:0008006" key="3">
    <source>
        <dbReference type="Google" id="ProtNLM"/>
    </source>
</evidence>
<dbReference type="RefSeq" id="WP_013581040.1">
    <property type="nucleotide sequence ID" value="NC_015064.1"/>
</dbReference>
<evidence type="ECO:0000313" key="1">
    <source>
        <dbReference type="EMBL" id="ADW69725.1"/>
    </source>
</evidence>
<dbReference type="AlphaFoldDB" id="E8WX83"/>
<dbReference type="Gene3D" id="2.60.40.1120">
    <property type="entry name" value="Carboxypeptidase-like, regulatory domain"/>
    <property type="match status" value="1"/>
</dbReference>